<keyword evidence="3" id="KW-1015">Disulfide bond</keyword>
<dbReference type="Gene3D" id="2.30.230.10">
    <property type="entry name" value="Lipovitellin, beta-sheet shell regions, chain A"/>
    <property type="match status" value="1"/>
</dbReference>
<gene>
    <name evidence="7" type="ORF">WA026_002563</name>
</gene>
<evidence type="ECO:0000313" key="7">
    <source>
        <dbReference type="EMBL" id="KAK9874206.1"/>
    </source>
</evidence>
<keyword evidence="8" id="KW-1185">Reference proteome</keyword>
<name>A0AAW1U127_9CUCU</name>
<keyword evidence="2" id="KW-0325">Glycoprotein</keyword>
<feature type="disulfide bond" evidence="3">
    <location>
        <begin position="432"/>
        <end position="437"/>
    </location>
</feature>
<comment type="caution">
    <text evidence="7">The sequence shown here is derived from an EMBL/GenBank/DDBJ whole genome shotgun (WGS) entry which is preliminary data.</text>
</comment>
<dbReference type="PROSITE" id="PS51211">
    <property type="entry name" value="VITELLOGENIN"/>
    <property type="match status" value="1"/>
</dbReference>
<dbReference type="SUPFAM" id="SSF48431">
    <property type="entry name" value="Lipovitellin-phosvitin complex, superhelical domain"/>
    <property type="match status" value="1"/>
</dbReference>
<organism evidence="7 8">
    <name type="scientific">Henosepilachna vigintioctopunctata</name>
    <dbReference type="NCBI Taxonomy" id="420089"/>
    <lineage>
        <taxon>Eukaryota</taxon>
        <taxon>Metazoa</taxon>
        <taxon>Ecdysozoa</taxon>
        <taxon>Arthropoda</taxon>
        <taxon>Hexapoda</taxon>
        <taxon>Insecta</taxon>
        <taxon>Pterygota</taxon>
        <taxon>Neoptera</taxon>
        <taxon>Endopterygota</taxon>
        <taxon>Coleoptera</taxon>
        <taxon>Polyphaga</taxon>
        <taxon>Cucujiformia</taxon>
        <taxon>Coccinelloidea</taxon>
        <taxon>Coccinellidae</taxon>
        <taxon>Epilachninae</taxon>
        <taxon>Epilachnini</taxon>
        <taxon>Henosepilachna</taxon>
    </lineage>
</organism>
<dbReference type="InterPro" id="IPR001846">
    <property type="entry name" value="VWF_type-D"/>
</dbReference>
<feature type="domain" description="VWFD" evidence="6">
    <location>
        <begin position="2804"/>
        <end position="2971"/>
    </location>
</feature>
<dbReference type="Gene3D" id="2.20.80.10">
    <property type="entry name" value="Lipovitellin-phosvitin complex, chain A, domain 4"/>
    <property type="match status" value="1"/>
</dbReference>
<dbReference type="InterPro" id="IPR015817">
    <property type="entry name" value="Vitellinogen_open_b-sht_sub1"/>
</dbReference>
<dbReference type="InterPro" id="IPR050733">
    <property type="entry name" value="Vitellogenin/Apolipophorin"/>
</dbReference>
<accession>A0AAW1U127</accession>
<dbReference type="InterPro" id="IPR001747">
    <property type="entry name" value="Vitellogenin_N"/>
</dbReference>
<dbReference type="PROSITE" id="PS51233">
    <property type="entry name" value="VWFD"/>
    <property type="match status" value="1"/>
</dbReference>
<evidence type="ECO:0000259" key="6">
    <source>
        <dbReference type="PROSITE" id="PS51233"/>
    </source>
</evidence>
<dbReference type="SMART" id="SM00638">
    <property type="entry name" value="LPD_N"/>
    <property type="match status" value="1"/>
</dbReference>
<sequence length="3364" mass="372860">MVRNSPNRVGLALLIGVLPFVVALDKCRTGCNGAQGLLKLTPGTTYKYEYDGKINILLSSAEGQQTSTEVKSTVFLTQQADCSQVLRIGDIQVIGPDGKKRTGIPDIEKPVVLNNNNGRLDEFICAEPGDTQNSLNIKRAIASLFQVNSEDKKSEIDVFGQCPTHVHKSQEGGVLTVTKNKNLNKCAFRESLTQNYISSSFNIHSAIQSSPILNSKFDSKQKIKEGVLISATVVENYLFVPFSVGQNGAKASIESTLTLKGTSKDNPSTKCHEPKSIIFEDPHPVNALKSNVNLILKKVKDISEHIALNVEDKTAIQFIDLVKLLRVSSKADILSVYNQVASGVGFGDKEGAKKIFLDAILLGGNGDTIEVAIELLKNKELGPLEEKQLYIGLSRARHVTANSINTASDLLNRPNLPREAFLGIGSLAGRYCDKHSCEDVSAVKNIIQKFLSKLGDLKAANRKEETDMIYVLKGLTNIGYLNDDIDSKLVSLAEDKKQPARLRVATLEAFQAAPCRDKLRNSALKTLKDIQQDSEIRIKAYLVLTGCPNDKIGNAIKALLQHEQSYQVGGFISTHIKNLRSSTNPDKANAKAHLGFIHTPSRFPIDPRKYSFNAEFSYSVDALGVANDVEGNVIYSQNSWLPRSSSLNLTAEVFGQRFNILEIAARQENLDRIIEHYLGPQGVLRKATLQQNWDNTVKPITNIFKNFKEKLDKSLRARRDVSKAQIDAINKKVQIKSNELDKNLDIDLSIKNFGTETVFLNSFEVTKNLSPQNIIDELVDKLNEGLNKLKNFEETFRSNILFLDAELSYPTSTGFPLRLGIEGASNIQIKTEGNIDVRQLFFKSSSEDINLKLSLIPSAAVTVTGRFSFDTPLLENGLKVASTLHTSSGGEVVINSFKKGYGLDVKVHFPVQHQELIGLTHDIIFQSRENGVSINDQKLKFSQNKDLAICIDQLVDYIGLEFCANINGPNLSGKKVPILPFPFSGDAKVSVRLERGEIDTFHYRREFFSSDGKIGVIAKVETLGPNNKKGVSLDVEGFLSPDKYIKAALTSPIKNAEAEARLITNPKEKLLSVYLKDESKIYSAKVGLTIDGTNDKTIYKPVFEYTAPGSNSPQVPPVRIEGKVIAEKNGNNIKYTFDNIKFIISEQKSVGLVGNVGNEGPAYFADVTASQGSLSASVKGRVQIQHDLLKLQTQFKNTMNPTFNFDLNGEFKHDKPAGLFSSSVRLIHGEDLNSKTNTLTLINSFTLKNPKEAEFSTKNKFSYPLIKVSAKFNLDRTLKSLNYDTYLHYGDVKLGSELKFKVNTKSVGDYQLEFDAHDAKNKLELKSSRQVIGSHDSKISNSLSMNGKKLEVSGKVKHFVKPNDLHLGADLVIKSPNSKNVWKLNKGIKFNAREIAHHLKLISGDKHLIDNAFHANRVGDASGHIKIHFKDALDIVGHLKAQKGVGNADILIDAKALKKSSKAEATFKIHKPYYNLHFTFYPVFHENKNKKVVFSTNNQYTGSKLDSKSSLDVLGTKFALNAKAALSNFFSGKTEVDVDLTLPEEKFFVGKFQREVSPKDNLWNSKNFLSVEQKNAKSSMVRKIVIKSDVKDTNFEGGVFDIKLNLDVKDPKGSALVDTALKRKKDGDKWKVHFDNQVISSSLERPIEIRFESEYKHLTGEFKLESSAAKNAKIEISGKHNFEGHKNQFSGEVEVEATLPCEALSSVKLSESIKLKLPEKNEQWLIESSGSLNTDSSNKNLDISSEHKFKIEGTVSSANLEYQGKTSKPFKINLETSGSYSIDKVKKIGDAKADFKAELSEGRTIKGNAVLSRLASKEYQFDSSLDFQNDQSKHHLKVQTKTTGHCDVSTQATYISNGKKYFLDSDLNLKEKEPKIDVKFTYPDGKVSQFFVDVKRPSDRRLSSNVKVNSQLRDFLLEGGLDINAESLENFSVKVDANSPKLNINDVVFKISSAPGGAGKHVNIDITSAKKNIISGSAVVSSREEQGKFIVEGSGNFKVENQDKSGNFKYISTSLTAGKNGETGEEISFDASLGNKAIDAELKWTDKEFRYTNSYCEESKQCAHVEVDIKNSIEGVSQFSNEIEVTIDLRVLGIPNEFGLKAVTRREDWILNHSVDLHFENAANKYQYSLYIHPKEAGISLTTPFRIIALEANGDLPTSNLRNGGKVSGEVAFYTDKKNKPNSKSYLKGFVDVDVEKRLVNAVFNLNVVGLSKPSTIKYSKSLPAPGLTSSGNQELILDIFAKPEHKFVISHKYSTHLSKENFEFQGDNSINIHSVGWGVDINLVENTSLNPKEFTGSYKDYASISFGNKKYDSVISADVSPKGTNILVKYLNRVLLEVKSDVKVQKGLINVDTHISGLFVKPVESTLEIKNYNSVKYVQKSRHTQNVQLLVNAAITPGKLAEAHAEYLNANDKKELFYVSVQLDDKHFLKPKIDVKTENLKEYTTLIHASVLEELNQTALLIKESNQGLVEDLQVVLSKTKDILPDVHATQEFYGSELNKIKAEFDSDKSLKEFEELVRNVVSTVASVLSNVINDISKIVESASISINAAFSKTLETIQKEIVPRLTKIAEDIKKVADSIYDEVSKVVLAYVAKAGEILKAIQPQLNAIASAFSEIFEEIGGFVHETYEKVRAAVIEHLKHLKAELESSSIYAELKTYYEEFIKNGLPSQEIIINTLKSITGVLKEAILIPEFQNVVDLVEKYLEKKITNKPVDDVAELELISKTLVDAISKFVTALSQEALPEFLHNIKIPKLNFDLLKRLPNGEGGLRISVLNYLLKEDTQPLARYILRQLWTPQDWLKSSIMTGALNSAQIITFDGRFLYPQGSCSYLVASDAVNGNFSVVATVGKGKLISVVLTDKHGSVSISENKILFNNAEVDYPFHKAGIHAYRHYTHTSVYSTLSGVEVECELTMLGCAVVVPRFYHGQLRGILGNGNNEPFDDFTLPNGKIVTSTAEFAKTYSIGPTDGCSILETSIESPSKPNEECEKLFGWDSPLKLCYPFLSHKEAKRACENAVAVGHEGAFHAVALHYAYYCWKLHIPISMPSDHSHPCTNSIAPKKVDESFNVKLPGKAADVVLLVSTNKNNEVIYKEYIKPLIGELVKEYKSKGINDVKFHLIAFAGENQQPAHVTVHGKMTFEGSPPNLKFAENPKSQKLLTGCVELNRFIDLLRTLIHDVKVTVGADLLADSYKETIEYPFRVEALRTAILVGNEPCEVSSLLGLHFGSYSSSKQRGVHLNVIMPVKHLKVKDAKTTKDVVGFNSNNVITLSDAKNKPLGSPALESELSFSNLCLDYIIGVGGNVFPTENFLANKNSRSQILQVVSKNIVSQALSKKVELQCSCEYSYKNPIQPYNHCKVLEIKDQ</sequence>
<dbReference type="InterPro" id="IPR015255">
    <property type="entry name" value="Vitellinogen_open_b-sht"/>
</dbReference>
<reference evidence="7 8" key="1">
    <citation type="submission" date="2023-03" db="EMBL/GenBank/DDBJ databases">
        <title>Genome insight into feeding habits of ladybird beetles.</title>
        <authorList>
            <person name="Li H.-S."/>
            <person name="Huang Y.-H."/>
            <person name="Pang H."/>
        </authorList>
    </citation>
    <scope>NUCLEOTIDE SEQUENCE [LARGE SCALE GENOMIC DNA]</scope>
    <source>
        <strain evidence="7">SYSU_2023b</strain>
        <tissue evidence="7">Whole body</tissue>
    </source>
</reference>
<dbReference type="PANTHER" id="PTHR23345:SF36">
    <property type="entry name" value="APOLIPOPHORINS"/>
    <property type="match status" value="1"/>
</dbReference>
<feature type="chain" id="PRO_5043799963" description="Apolipophorin" evidence="4">
    <location>
        <begin position="24"/>
        <end position="3364"/>
    </location>
</feature>
<evidence type="ECO:0000256" key="1">
    <source>
        <dbReference type="ARBA" id="ARBA00022729"/>
    </source>
</evidence>
<dbReference type="Gene3D" id="2.20.50.20">
    <property type="entry name" value="Lipovitellin. Chain A, domain 3"/>
    <property type="match status" value="1"/>
</dbReference>
<evidence type="ECO:0000256" key="4">
    <source>
        <dbReference type="SAM" id="SignalP"/>
    </source>
</evidence>
<dbReference type="SMART" id="SM01169">
    <property type="entry name" value="DUF1943"/>
    <property type="match status" value="1"/>
</dbReference>
<dbReference type="PANTHER" id="PTHR23345">
    <property type="entry name" value="VITELLOGENIN-RELATED"/>
    <property type="match status" value="1"/>
</dbReference>
<dbReference type="Pfam" id="PF01347">
    <property type="entry name" value="Vitellogenin_N"/>
    <property type="match status" value="1"/>
</dbReference>
<dbReference type="SMART" id="SM00216">
    <property type="entry name" value="VWD"/>
    <property type="match status" value="1"/>
</dbReference>
<dbReference type="Pfam" id="PF09172">
    <property type="entry name" value="Vit_open_b-sht"/>
    <property type="match status" value="1"/>
</dbReference>
<dbReference type="InterPro" id="IPR011030">
    <property type="entry name" value="Lipovitellin_superhlx_dom"/>
</dbReference>
<dbReference type="GO" id="GO:0005319">
    <property type="term" value="F:lipid transporter activity"/>
    <property type="evidence" value="ECO:0007669"/>
    <property type="project" value="InterPro"/>
</dbReference>
<comment type="caution">
    <text evidence="3">Lacks conserved residue(s) required for the propagation of feature annotation.</text>
</comment>
<dbReference type="InterPro" id="IPR016024">
    <property type="entry name" value="ARM-type_fold"/>
</dbReference>
<proteinExistence type="predicted"/>
<dbReference type="SUPFAM" id="SSF56968">
    <property type="entry name" value="Lipovitellin-phosvitin complex, beta-sheet shell regions"/>
    <property type="match status" value="2"/>
</dbReference>
<dbReference type="InterPro" id="IPR015816">
    <property type="entry name" value="Vitellinogen_b-sht_N"/>
</dbReference>
<dbReference type="EMBL" id="JARQZJ010000031">
    <property type="protein sequence ID" value="KAK9874206.1"/>
    <property type="molecule type" value="Genomic_DNA"/>
</dbReference>
<dbReference type="Pfam" id="PF00094">
    <property type="entry name" value="VWD"/>
    <property type="match status" value="1"/>
</dbReference>
<dbReference type="Gene3D" id="1.25.10.20">
    <property type="entry name" value="Vitellinogen, superhelical"/>
    <property type="match status" value="1"/>
</dbReference>
<evidence type="ECO:0000256" key="3">
    <source>
        <dbReference type="PROSITE-ProRule" id="PRU00557"/>
    </source>
</evidence>
<dbReference type="SUPFAM" id="SSF48371">
    <property type="entry name" value="ARM repeat"/>
    <property type="match status" value="1"/>
</dbReference>
<keyword evidence="1 4" id="KW-0732">Signal</keyword>
<evidence type="ECO:0000256" key="2">
    <source>
        <dbReference type="ARBA" id="ARBA00023180"/>
    </source>
</evidence>
<feature type="signal peptide" evidence="4">
    <location>
        <begin position="1"/>
        <end position="23"/>
    </location>
</feature>
<dbReference type="Proteomes" id="UP001431783">
    <property type="component" value="Unassembled WGS sequence"/>
</dbReference>
<evidence type="ECO:0000259" key="5">
    <source>
        <dbReference type="PROSITE" id="PS51211"/>
    </source>
</evidence>
<evidence type="ECO:0008006" key="9">
    <source>
        <dbReference type="Google" id="ProtNLM"/>
    </source>
</evidence>
<dbReference type="InterPro" id="IPR015819">
    <property type="entry name" value="Lipid_transp_b-sht_shell"/>
</dbReference>
<protein>
    <recommendedName>
        <fullName evidence="9">Apolipophorin</fullName>
    </recommendedName>
</protein>
<evidence type="ECO:0000313" key="8">
    <source>
        <dbReference type="Proteomes" id="UP001431783"/>
    </source>
</evidence>
<feature type="domain" description="Vitellogenin" evidence="5">
    <location>
        <begin position="40"/>
        <end position="645"/>
    </location>
</feature>